<evidence type="ECO:0000256" key="1">
    <source>
        <dbReference type="SAM" id="Phobius"/>
    </source>
</evidence>
<dbReference type="STRING" id="994573.T472_0206455"/>
<feature type="transmembrane region" description="Helical" evidence="1">
    <location>
        <begin position="30"/>
        <end position="50"/>
    </location>
</feature>
<name>V7I8U3_9CLOT</name>
<dbReference type="RefSeq" id="WP_023386084.1">
    <property type="nucleotide sequence ID" value="NZ_AXUN02000113.1"/>
</dbReference>
<proteinExistence type="predicted"/>
<keyword evidence="1" id="KW-0812">Transmembrane</keyword>
<evidence type="ECO:0000313" key="3">
    <source>
        <dbReference type="Proteomes" id="UP000017747"/>
    </source>
</evidence>
<feature type="transmembrane region" description="Helical" evidence="1">
    <location>
        <begin position="163"/>
        <end position="182"/>
    </location>
</feature>
<dbReference type="OrthoDB" id="5451070at2"/>
<feature type="transmembrane region" description="Helical" evidence="1">
    <location>
        <begin position="112"/>
        <end position="130"/>
    </location>
</feature>
<keyword evidence="1" id="KW-0472">Membrane</keyword>
<dbReference type="Pfam" id="PF11299">
    <property type="entry name" value="DUF3100"/>
    <property type="match status" value="1"/>
</dbReference>
<dbReference type="PATRIC" id="fig|994573.3.peg.1206"/>
<comment type="caution">
    <text evidence="2">The sequence shown here is derived from an EMBL/GenBank/DDBJ whole genome shotgun (WGS) entry which is preliminary data.</text>
</comment>
<feature type="transmembrane region" description="Helical" evidence="1">
    <location>
        <begin position="7"/>
        <end position="24"/>
    </location>
</feature>
<dbReference type="EMBL" id="AXUN02000113">
    <property type="protein sequence ID" value="ETA81442.1"/>
    <property type="molecule type" value="Genomic_DNA"/>
</dbReference>
<accession>V7I8U3</accession>
<protein>
    <submittedName>
        <fullName evidence="2">Membrane protein</fullName>
    </submittedName>
</protein>
<dbReference type="InterPro" id="IPR021450">
    <property type="entry name" value="DUF3100"/>
</dbReference>
<keyword evidence="3" id="KW-1185">Reference proteome</keyword>
<reference evidence="2 3" key="1">
    <citation type="journal article" date="2014" name="Genome Announc.">
        <title>Genome Sequence of Youngiibacter fragilis, the Type Strain of the Genus Youngiibacter.</title>
        <authorList>
            <person name="Wawrik C.B."/>
            <person name="Callaghan A.V."/>
            <person name="Stamps B.W."/>
            <person name="Wawrik B."/>
        </authorList>
    </citation>
    <scope>NUCLEOTIDE SEQUENCE [LARGE SCALE GENOMIC DNA]</scope>
    <source>
        <strain evidence="2 3">232.1</strain>
    </source>
</reference>
<dbReference type="Proteomes" id="UP000017747">
    <property type="component" value="Unassembled WGS sequence"/>
</dbReference>
<sequence length="270" mass="28138">MNKKSVISLVIIAFIITIIAEMIGTKRLNIGIGTIVFLPMLFAVVMGILITPGALGKKIEGLRKVIGPDEVDLAGTFVMIALLPLGVKYGTLVGPNIVKVIQAGPALLLQELGNLGTIFLALPVALLLGLKRESVGATFSICRESALGIVGEKYGINSAEGTGVLGTYLIGTLFGTIFFSVLGSLSLSTGLHPYALAMATGMGSGSMMAASSGALSEAVSPAMKETVLAYAATSNMLTGVTGLYAELFLALPMTNFLYRKLEPILGRRKK</sequence>
<feature type="transmembrane region" description="Helical" evidence="1">
    <location>
        <begin position="71"/>
        <end position="92"/>
    </location>
</feature>
<dbReference type="eggNOG" id="ENOG502Z7NA">
    <property type="taxonomic scope" value="Bacteria"/>
</dbReference>
<dbReference type="AlphaFoldDB" id="V7I8U3"/>
<gene>
    <name evidence="2" type="ORF">T472_0206455</name>
</gene>
<organism evidence="2 3">
    <name type="scientific">Youngiibacter fragilis 232.1</name>
    <dbReference type="NCBI Taxonomy" id="994573"/>
    <lineage>
        <taxon>Bacteria</taxon>
        <taxon>Bacillati</taxon>
        <taxon>Bacillota</taxon>
        <taxon>Clostridia</taxon>
        <taxon>Eubacteriales</taxon>
        <taxon>Clostridiaceae</taxon>
        <taxon>Youngiibacter</taxon>
    </lineage>
</organism>
<evidence type="ECO:0000313" key="2">
    <source>
        <dbReference type="EMBL" id="ETA81442.1"/>
    </source>
</evidence>
<keyword evidence="1" id="KW-1133">Transmembrane helix</keyword>
<feature type="transmembrane region" description="Helical" evidence="1">
    <location>
        <begin position="227"/>
        <end position="251"/>
    </location>
</feature>